<name>A0AAD9PUK3_ACRCE</name>
<feature type="non-terminal residue" evidence="1">
    <location>
        <position position="1"/>
    </location>
</feature>
<reference evidence="1" key="2">
    <citation type="journal article" date="2023" name="Science">
        <title>Genomic signatures of disease resistance in endangered staghorn corals.</title>
        <authorList>
            <person name="Vollmer S.V."/>
            <person name="Selwyn J.D."/>
            <person name="Despard B.A."/>
            <person name="Roesel C.L."/>
        </authorList>
    </citation>
    <scope>NUCLEOTIDE SEQUENCE</scope>
    <source>
        <strain evidence="1">K2</strain>
    </source>
</reference>
<proteinExistence type="predicted"/>
<dbReference type="AlphaFoldDB" id="A0AAD9PUK3"/>
<evidence type="ECO:0000313" key="2">
    <source>
        <dbReference type="Proteomes" id="UP001249851"/>
    </source>
</evidence>
<evidence type="ECO:0000313" key="1">
    <source>
        <dbReference type="EMBL" id="KAK2549338.1"/>
    </source>
</evidence>
<organism evidence="1 2">
    <name type="scientific">Acropora cervicornis</name>
    <name type="common">Staghorn coral</name>
    <dbReference type="NCBI Taxonomy" id="6130"/>
    <lineage>
        <taxon>Eukaryota</taxon>
        <taxon>Metazoa</taxon>
        <taxon>Cnidaria</taxon>
        <taxon>Anthozoa</taxon>
        <taxon>Hexacorallia</taxon>
        <taxon>Scleractinia</taxon>
        <taxon>Astrocoeniina</taxon>
        <taxon>Acroporidae</taxon>
        <taxon>Acropora</taxon>
    </lineage>
</organism>
<accession>A0AAD9PUK3</accession>
<comment type="caution">
    <text evidence="1">The sequence shown here is derived from an EMBL/GenBank/DDBJ whole genome shotgun (WGS) entry which is preliminary data.</text>
</comment>
<reference evidence="1" key="1">
    <citation type="journal article" date="2023" name="G3 (Bethesda)">
        <title>Whole genome assembly and annotation of the endangered Caribbean coral Acropora cervicornis.</title>
        <authorList>
            <person name="Selwyn J.D."/>
            <person name="Vollmer S.V."/>
        </authorList>
    </citation>
    <scope>NUCLEOTIDE SEQUENCE</scope>
    <source>
        <strain evidence="1">K2</strain>
    </source>
</reference>
<dbReference type="EMBL" id="JARQWQ010000127">
    <property type="protein sequence ID" value="KAK2549338.1"/>
    <property type="molecule type" value="Genomic_DNA"/>
</dbReference>
<dbReference type="Proteomes" id="UP001249851">
    <property type="component" value="Unassembled WGS sequence"/>
</dbReference>
<keyword evidence="2" id="KW-1185">Reference proteome</keyword>
<protein>
    <submittedName>
        <fullName evidence="1">Uncharacterized protein</fullName>
    </submittedName>
</protein>
<sequence>MYICLTILCSKLSDVHIQFELDKLTAVAYVNQMGDSKHVKQSRPNYSIPRVTIHRYTLDTDICPY</sequence>
<gene>
    <name evidence="1" type="ORF">P5673_030162</name>
</gene>